<evidence type="ECO:0000259" key="1">
    <source>
        <dbReference type="PROSITE" id="PS50013"/>
    </source>
</evidence>
<dbReference type="PROSITE" id="PS50013">
    <property type="entry name" value="CHROMO_2"/>
    <property type="match status" value="1"/>
</dbReference>
<proteinExistence type="predicted"/>
<dbReference type="SUPFAM" id="SSF53098">
    <property type="entry name" value="Ribonuclease H-like"/>
    <property type="match status" value="1"/>
</dbReference>
<dbReference type="GO" id="GO:0003676">
    <property type="term" value="F:nucleic acid binding"/>
    <property type="evidence" value="ECO:0007669"/>
    <property type="project" value="InterPro"/>
</dbReference>
<dbReference type="PROSITE" id="PS50994">
    <property type="entry name" value="INTEGRASE"/>
    <property type="match status" value="1"/>
</dbReference>
<dbReference type="Gene3D" id="3.30.420.10">
    <property type="entry name" value="Ribonuclease H-like superfamily/Ribonuclease H"/>
    <property type="match status" value="1"/>
</dbReference>
<dbReference type="AlphaFoldDB" id="A0A2S2QZS2"/>
<dbReference type="InterPro" id="IPR001584">
    <property type="entry name" value="Integrase_cat-core"/>
</dbReference>
<dbReference type="PANTHER" id="PTHR46585:SF1">
    <property type="entry name" value="CHROMO DOMAIN-CONTAINING PROTEIN"/>
    <property type="match status" value="1"/>
</dbReference>
<dbReference type="InterPro" id="IPR012337">
    <property type="entry name" value="RNaseH-like_sf"/>
</dbReference>
<dbReference type="InterPro" id="IPR000953">
    <property type="entry name" value="Chromo/chromo_shadow_dom"/>
</dbReference>
<name>A0A2S2QZS2_9HEMI</name>
<gene>
    <name evidence="3" type="primary">F54H12.3_1</name>
    <name evidence="3" type="ORF">g.135194</name>
</gene>
<feature type="domain" description="Integrase catalytic" evidence="2">
    <location>
        <begin position="1"/>
        <end position="103"/>
    </location>
</feature>
<dbReference type="EMBL" id="GGMS01014043">
    <property type="protein sequence ID" value="MBY83246.1"/>
    <property type="molecule type" value="Transcribed_RNA"/>
</dbReference>
<dbReference type="GO" id="GO:0015074">
    <property type="term" value="P:DNA integration"/>
    <property type="evidence" value="ECO:0007669"/>
    <property type="project" value="InterPro"/>
</dbReference>
<dbReference type="PANTHER" id="PTHR46585">
    <property type="entry name" value="INTEGRASE CORE DOMAIN CONTAINING PROTEIN"/>
    <property type="match status" value="1"/>
</dbReference>
<feature type="domain" description="Chromo" evidence="1">
    <location>
        <begin position="188"/>
        <end position="223"/>
    </location>
</feature>
<organism evidence="3">
    <name type="scientific">Sipha flava</name>
    <name type="common">yellow sugarcane aphid</name>
    <dbReference type="NCBI Taxonomy" id="143950"/>
    <lineage>
        <taxon>Eukaryota</taxon>
        <taxon>Metazoa</taxon>
        <taxon>Ecdysozoa</taxon>
        <taxon>Arthropoda</taxon>
        <taxon>Hexapoda</taxon>
        <taxon>Insecta</taxon>
        <taxon>Pterygota</taxon>
        <taxon>Neoptera</taxon>
        <taxon>Paraneoptera</taxon>
        <taxon>Hemiptera</taxon>
        <taxon>Sternorrhyncha</taxon>
        <taxon>Aphidomorpha</taxon>
        <taxon>Aphidoidea</taxon>
        <taxon>Aphididae</taxon>
        <taxon>Sipha</taxon>
    </lineage>
</organism>
<evidence type="ECO:0000259" key="2">
    <source>
        <dbReference type="PROSITE" id="PS50994"/>
    </source>
</evidence>
<sequence length="223" mass="26131">MGNILIKSQPKLLQTDNGTEFYNTYFKNLMQKYKIKHYSTYSNIKAGMVERVIRTVKGKIYKHFSSSGTWNWYNVILKLVNNYNHTKHSTIHCSPNQGRSEPASIKSNTSQIIRKKPKFKINDKVRISKYKHQFSKGYNPNWATEIFTIYKVLNTNPVTYQLKDNLNNTILGCFYNEEIKKTCYPNTFLINNIIKKQKNKSYVSWLGFDSSHNSWISSSDIVK</sequence>
<accession>A0A2S2QZS2</accession>
<evidence type="ECO:0000313" key="3">
    <source>
        <dbReference type="EMBL" id="MBY83246.1"/>
    </source>
</evidence>
<reference evidence="3" key="1">
    <citation type="submission" date="2018-04" db="EMBL/GenBank/DDBJ databases">
        <title>Transcriptome assembly of Sipha flava.</title>
        <authorList>
            <person name="Scully E.D."/>
            <person name="Geib S.M."/>
            <person name="Palmer N.A."/>
            <person name="Koch K."/>
            <person name="Bradshaw J."/>
            <person name="Heng-Moss T."/>
            <person name="Sarath G."/>
        </authorList>
    </citation>
    <scope>NUCLEOTIDE SEQUENCE</scope>
</reference>
<dbReference type="OrthoDB" id="6621683at2759"/>
<protein>
    <submittedName>
        <fullName evidence="3">Uncharacterized transposon-derived protein F54H12.3</fullName>
    </submittedName>
</protein>
<dbReference type="InterPro" id="IPR036397">
    <property type="entry name" value="RNaseH_sf"/>
</dbReference>